<accession>A0ABQ6H2Z1</accession>
<dbReference type="Proteomes" id="UP001157133">
    <property type="component" value="Unassembled WGS sequence"/>
</dbReference>
<reference evidence="1 2" key="1">
    <citation type="submission" date="2023-03" db="EMBL/GenBank/DDBJ databases">
        <title>Draft genome sequence of Thalassotalea eurytherma JCM 18482T.</title>
        <authorList>
            <person name="Sawabe T."/>
        </authorList>
    </citation>
    <scope>NUCLEOTIDE SEQUENCE [LARGE SCALE GENOMIC DNA]</scope>
    <source>
        <strain evidence="1 2">JCM 18482</strain>
    </source>
</reference>
<comment type="caution">
    <text evidence="1">The sequence shown here is derived from an EMBL/GenBank/DDBJ whole genome shotgun (WGS) entry which is preliminary data.</text>
</comment>
<organism evidence="1 2">
    <name type="scientific">Thalassotalea eurytherma</name>
    <dbReference type="NCBI Taxonomy" id="1144278"/>
    <lineage>
        <taxon>Bacteria</taxon>
        <taxon>Pseudomonadati</taxon>
        <taxon>Pseudomonadota</taxon>
        <taxon>Gammaproteobacteria</taxon>
        <taxon>Alteromonadales</taxon>
        <taxon>Colwelliaceae</taxon>
        <taxon>Thalassotalea</taxon>
    </lineage>
</organism>
<proteinExistence type="predicted"/>
<dbReference type="RefSeq" id="WP_284206111.1">
    <property type="nucleotide sequence ID" value="NZ_BSSU01000001.1"/>
</dbReference>
<evidence type="ECO:0000313" key="2">
    <source>
        <dbReference type="Proteomes" id="UP001157133"/>
    </source>
</evidence>
<protein>
    <submittedName>
        <fullName evidence="1">Uncharacterized protein</fullName>
    </submittedName>
</protein>
<name>A0ABQ6H2Z1_9GAMM</name>
<gene>
    <name evidence="1" type="ORF">theurythT_02480</name>
</gene>
<sequence>MDIVDINEQGDILYAIDFHMKRSSLAYLENSLPKQCYIEDKIHDSTEVE</sequence>
<keyword evidence="2" id="KW-1185">Reference proteome</keyword>
<dbReference type="EMBL" id="BSSU01000001">
    <property type="protein sequence ID" value="GLX80796.1"/>
    <property type="molecule type" value="Genomic_DNA"/>
</dbReference>
<evidence type="ECO:0000313" key="1">
    <source>
        <dbReference type="EMBL" id="GLX80796.1"/>
    </source>
</evidence>